<gene>
    <name evidence="1" type="ORF">LEP1GSC199_4041</name>
</gene>
<dbReference type="AlphaFoldDB" id="N1WFW2"/>
<protein>
    <submittedName>
        <fullName evidence="1">Uncharacterized protein</fullName>
    </submittedName>
</protein>
<proteinExistence type="predicted"/>
<organism evidence="1 2">
    <name type="scientific">Leptospira vanthielii serovar Holland str. Waz Holland = ATCC 700522</name>
    <dbReference type="NCBI Taxonomy" id="1218591"/>
    <lineage>
        <taxon>Bacteria</taxon>
        <taxon>Pseudomonadati</taxon>
        <taxon>Spirochaetota</taxon>
        <taxon>Spirochaetia</taxon>
        <taxon>Leptospirales</taxon>
        <taxon>Leptospiraceae</taxon>
        <taxon>Leptospira</taxon>
    </lineage>
</organism>
<comment type="caution">
    <text evidence="1">The sequence shown here is derived from an EMBL/GenBank/DDBJ whole genome shotgun (WGS) entry which is preliminary data.</text>
</comment>
<dbReference type="Proteomes" id="UP000012227">
    <property type="component" value="Unassembled WGS sequence"/>
</dbReference>
<reference evidence="1 2" key="1">
    <citation type="submission" date="2013-03" db="EMBL/GenBank/DDBJ databases">
        <authorList>
            <person name="Harkins D.M."/>
            <person name="Durkin A.S."/>
            <person name="Brinkac L.M."/>
            <person name="Haft D.H."/>
            <person name="Selengut J.D."/>
            <person name="Sanka R."/>
            <person name="DePew J."/>
            <person name="Purushe J."/>
            <person name="Galloway R.L."/>
            <person name="Vinetz J.M."/>
            <person name="Sutton G.G."/>
            <person name="Nierman W.C."/>
            <person name="Fouts D.E."/>
        </authorList>
    </citation>
    <scope>NUCLEOTIDE SEQUENCE [LARGE SCALE GENOMIC DNA]</scope>
    <source>
        <strain evidence="1 2">Waz Holland</strain>
    </source>
</reference>
<sequence>MNLYVPALVGWGTEPASQYLPLTTTSLILQIPFPKPKFLFK</sequence>
<evidence type="ECO:0000313" key="2">
    <source>
        <dbReference type="Proteomes" id="UP000012227"/>
    </source>
</evidence>
<accession>N1WFW2</accession>
<dbReference type="EMBL" id="AOGY02000027">
    <property type="protein sequence ID" value="EMY70751.1"/>
    <property type="molecule type" value="Genomic_DNA"/>
</dbReference>
<evidence type="ECO:0000313" key="1">
    <source>
        <dbReference type="EMBL" id="EMY70751.1"/>
    </source>
</evidence>
<name>N1WFW2_9LEPT</name>